<proteinExistence type="predicted"/>
<reference evidence="1 2" key="1">
    <citation type="journal article" date="2022" name="New Phytol.">
        <title>Ecological generalism drives hyperdiversity of secondary metabolite gene clusters in xylarialean endophytes.</title>
        <authorList>
            <person name="Franco M.E.E."/>
            <person name="Wisecaver J.H."/>
            <person name="Arnold A.E."/>
            <person name="Ju Y.M."/>
            <person name="Slot J.C."/>
            <person name="Ahrendt S."/>
            <person name="Moore L.P."/>
            <person name="Eastman K.E."/>
            <person name="Scott K."/>
            <person name="Konkel Z."/>
            <person name="Mondo S.J."/>
            <person name="Kuo A."/>
            <person name="Hayes R.D."/>
            <person name="Haridas S."/>
            <person name="Andreopoulos B."/>
            <person name="Riley R."/>
            <person name="LaButti K."/>
            <person name="Pangilinan J."/>
            <person name="Lipzen A."/>
            <person name="Amirebrahimi M."/>
            <person name="Yan J."/>
            <person name="Adam C."/>
            <person name="Keymanesh K."/>
            <person name="Ng V."/>
            <person name="Louie K."/>
            <person name="Northen T."/>
            <person name="Drula E."/>
            <person name="Henrissat B."/>
            <person name="Hsieh H.M."/>
            <person name="Youens-Clark K."/>
            <person name="Lutzoni F."/>
            <person name="Miadlikowska J."/>
            <person name="Eastwood D.C."/>
            <person name="Hamelin R.C."/>
            <person name="Grigoriev I.V."/>
            <person name="U'Ren J.M."/>
        </authorList>
    </citation>
    <scope>NUCLEOTIDE SEQUENCE [LARGE SCALE GENOMIC DNA]</scope>
    <source>
        <strain evidence="1 2">CBS 119005</strain>
    </source>
</reference>
<name>A0ACB9YHD3_9PEZI</name>
<gene>
    <name evidence="1" type="ORF">F4820DRAFT_230674</name>
</gene>
<keyword evidence="2" id="KW-1185">Reference proteome</keyword>
<evidence type="ECO:0000313" key="1">
    <source>
        <dbReference type="EMBL" id="KAI4858536.1"/>
    </source>
</evidence>
<evidence type="ECO:0000313" key="2">
    <source>
        <dbReference type="Proteomes" id="UP001497700"/>
    </source>
</evidence>
<dbReference type="EMBL" id="MU393735">
    <property type="protein sequence ID" value="KAI4858536.1"/>
    <property type="molecule type" value="Genomic_DNA"/>
</dbReference>
<protein>
    <submittedName>
        <fullName evidence="1">FAD binding domain protein</fullName>
    </submittedName>
</protein>
<accession>A0ACB9YHD3</accession>
<sequence>MFRGVLTKCQVQMVALFSIIVLLGAIWKATSKTSLSTQKQLECRCFPGDDCWPSSEEWSRFNETVRGKLIATVPLASPCHDGFPGVNYDPVKCADIQANWARPSLHYKTTHSPMASFFANQSCDPFTPRDAQCVVGAYVAYAVNASSASDFRDTIAFARKHNVRLVIRNTGHDYMGKSTGAGALAIWTHHIKDITIFDYVSPGHTSPGYTGKAMKIGAGVQAYEAQAVARASSLVVVEGDCPSVGIAGGYTQGGGTSPLGSRFGLAADQVLEWDVVTGKGELLTATPSQNPDLYWALSGGGGGTYGVVLSMTVKLHQDQPTAGATLSFTESSNRYWDMIRVFLMNLPSIIDSGASVYFQFLPGNIFSLPQSYLLGGAAQDFDRLFQPTLQALNQTGIPYGQFTILYPPEFIVYNLLFILDHRILTNLHLTEWSSHNFPGFQDAFHTLNPDMNISDVNLGGRLIPRTLVSDNDSTTSLVAAIKLILSHGGVIAAISMDFHRLPTYPNSVHPVWRETVFLAFLGTMYNQYNMRENIRDQQTITNVFDPALEVLTPRGAAYLNEGDINQPNWQDVFYGPNYLRLAAIKKVYDPHGIFWGPTAVGSEAWEVSTGGRLCKTRD</sequence>
<comment type="caution">
    <text evidence="1">The sequence shown here is derived from an EMBL/GenBank/DDBJ whole genome shotgun (WGS) entry which is preliminary data.</text>
</comment>
<dbReference type="Proteomes" id="UP001497700">
    <property type="component" value="Unassembled WGS sequence"/>
</dbReference>
<organism evidence="1 2">
    <name type="scientific">Hypoxylon rubiginosum</name>
    <dbReference type="NCBI Taxonomy" id="110542"/>
    <lineage>
        <taxon>Eukaryota</taxon>
        <taxon>Fungi</taxon>
        <taxon>Dikarya</taxon>
        <taxon>Ascomycota</taxon>
        <taxon>Pezizomycotina</taxon>
        <taxon>Sordariomycetes</taxon>
        <taxon>Xylariomycetidae</taxon>
        <taxon>Xylariales</taxon>
        <taxon>Hypoxylaceae</taxon>
        <taxon>Hypoxylon</taxon>
    </lineage>
</organism>